<keyword evidence="3" id="KW-0249">Electron transport</keyword>
<protein>
    <recommendedName>
        <fullName evidence="6">Thioredoxin</fullName>
    </recommendedName>
</protein>
<evidence type="ECO:0000313" key="8">
    <source>
        <dbReference type="EMBL" id="RUO52467.1"/>
    </source>
</evidence>
<dbReference type="PROSITE" id="PS00194">
    <property type="entry name" value="THIOREDOXIN_1"/>
    <property type="match status" value="1"/>
</dbReference>
<evidence type="ECO:0000256" key="6">
    <source>
        <dbReference type="NCBIfam" id="TIGR01068"/>
    </source>
</evidence>
<dbReference type="GO" id="GO:0006950">
    <property type="term" value="P:response to stress"/>
    <property type="evidence" value="ECO:0007669"/>
    <property type="project" value="UniProtKB-ARBA"/>
</dbReference>
<organism evidence="8 9">
    <name type="scientific">Idiomarina fontislapidosi</name>
    <dbReference type="NCBI Taxonomy" id="263723"/>
    <lineage>
        <taxon>Bacteria</taxon>
        <taxon>Pseudomonadati</taxon>
        <taxon>Pseudomonadota</taxon>
        <taxon>Gammaproteobacteria</taxon>
        <taxon>Alteromonadales</taxon>
        <taxon>Idiomarinaceae</taxon>
        <taxon>Idiomarina</taxon>
    </lineage>
</organism>
<dbReference type="EMBL" id="PIPV01000007">
    <property type="protein sequence ID" value="RUO52467.1"/>
    <property type="molecule type" value="Genomic_DNA"/>
</dbReference>
<dbReference type="PRINTS" id="PR00421">
    <property type="entry name" value="THIOREDOXIN"/>
</dbReference>
<keyword evidence="2" id="KW-0813">Transport</keyword>
<evidence type="ECO:0000256" key="3">
    <source>
        <dbReference type="ARBA" id="ARBA00022982"/>
    </source>
</evidence>
<dbReference type="Pfam" id="PF00085">
    <property type="entry name" value="Thioredoxin"/>
    <property type="match status" value="1"/>
</dbReference>
<dbReference type="RefSeq" id="WP_110575146.1">
    <property type="nucleotide sequence ID" value="NZ_PIPV01000007.1"/>
</dbReference>
<keyword evidence="9" id="KW-1185">Reference proteome</keyword>
<dbReference type="CDD" id="cd02956">
    <property type="entry name" value="ybbN"/>
    <property type="match status" value="1"/>
</dbReference>
<dbReference type="InterPro" id="IPR005746">
    <property type="entry name" value="Thioredoxin"/>
</dbReference>
<comment type="similarity">
    <text evidence="1">Belongs to the thioredoxin family.</text>
</comment>
<name>A0A432XUQ9_9GAMM</name>
<accession>A0A432XUQ9</accession>
<dbReference type="InterPro" id="IPR013766">
    <property type="entry name" value="Thioredoxin_domain"/>
</dbReference>
<evidence type="ECO:0000256" key="4">
    <source>
        <dbReference type="ARBA" id="ARBA00023157"/>
    </source>
</evidence>
<keyword evidence="4" id="KW-1015">Disulfide bond</keyword>
<dbReference type="Gene3D" id="3.40.30.10">
    <property type="entry name" value="Glutaredoxin"/>
    <property type="match status" value="1"/>
</dbReference>
<sequence>MAQSNIVDITLQNFQQVLLEGSKERLVIIDFWADWCEPCKQLMPVLERIASQYPDDITLAKINCDEQQELAMQFGVRSLPTVAFFKDGQPVDSFAGVKSESEIMTLLEPHLPGPADTFIQRAQQALAEGNAAEAYTQAKQAYDIDSRNMVTVKLLAEAAVDHGRLAQAKELAASIPMVEQDSDYQRIMSKIELAEDSADSPEIQALQAQVEEAPDNTELKIKLALQLHQSHRDEEAIALLFDVMRKDPASTEARKYVLDVINQLPDGDPLASKARRTLYSMMY</sequence>
<proteinExistence type="inferred from homology"/>
<dbReference type="Pfam" id="PF14561">
    <property type="entry name" value="TPR_20"/>
    <property type="match status" value="1"/>
</dbReference>
<dbReference type="PANTHER" id="PTHR43601:SF3">
    <property type="entry name" value="THIOREDOXIN, MITOCHONDRIAL"/>
    <property type="match status" value="1"/>
</dbReference>
<dbReference type="FunFam" id="3.40.30.10:FF:000001">
    <property type="entry name" value="Thioredoxin"/>
    <property type="match status" value="1"/>
</dbReference>
<dbReference type="SUPFAM" id="SSF52833">
    <property type="entry name" value="Thioredoxin-like"/>
    <property type="match status" value="1"/>
</dbReference>
<dbReference type="InterPro" id="IPR017937">
    <property type="entry name" value="Thioredoxin_CS"/>
</dbReference>
<evidence type="ECO:0000259" key="7">
    <source>
        <dbReference type="PROSITE" id="PS51352"/>
    </source>
</evidence>
<dbReference type="NCBIfam" id="TIGR01068">
    <property type="entry name" value="thioredoxin"/>
    <property type="match status" value="1"/>
</dbReference>
<dbReference type="PANTHER" id="PTHR43601">
    <property type="entry name" value="THIOREDOXIN, MITOCHONDRIAL"/>
    <property type="match status" value="1"/>
</dbReference>
<dbReference type="Pfam" id="PF14559">
    <property type="entry name" value="TPR_19"/>
    <property type="match status" value="1"/>
</dbReference>
<dbReference type="AlphaFoldDB" id="A0A432XUQ9"/>
<reference evidence="9" key="1">
    <citation type="journal article" date="2018" name="Front. Microbiol.">
        <title>Genome-Based Analysis Reveals the Taxonomy and Diversity of the Family Idiomarinaceae.</title>
        <authorList>
            <person name="Liu Y."/>
            <person name="Lai Q."/>
            <person name="Shao Z."/>
        </authorList>
    </citation>
    <scope>NUCLEOTIDE SEQUENCE [LARGE SCALE GENOMIC DNA]</scope>
    <source>
        <strain evidence="9">F23</strain>
    </source>
</reference>
<gene>
    <name evidence="8" type="primary">trxA</name>
    <name evidence="8" type="ORF">CWE25_09050</name>
</gene>
<evidence type="ECO:0000313" key="9">
    <source>
        <dbReference type="Proteomes" id="UP000287330"/>
    </source>
</evidence>
<dbReference type="SUPFAM" id="SSF48452">
    <property type="entry name" value="TPR-like"/>
    <property type="match status" value="1"/>
</dbReference>
<dbReference type="GO" id="GO:0015035">
    <property type="term" value="F:protein-disulfide reductase activity"/>
    <property type="evidence" value="ECO:0007669"/>
    <property type="project" value="UniProtKB-UniRule"/>
</dbReference>
<dbReference type="InterPro" id="IPR011990">
    <property type="entry name" value="TPR-like_helical_dom_sf"/>
</dbReference>
<comment type="caution">
    <text evidence="8">The sequence shown here is derived from an EMBL/GenBank/DDBJ whole genome shotgun (WGS) entry which is preliminary data.</text>
</comment>
<dbReference type="InterPro" id="IPR036249">
    <property type="entry name" value="Thioredoxin-like_sf"/>
</dbReference>
<keyword evidence="5" id="KW-0676">Redox-active center</keyword>
<evidence type="ECO:0000256" key="2">
    <source>
        <dbReference type="ARBA" id="ARBA00022448"/>
    </source>
</evidence>
<dbReference type="GO" id="GO:0045454">
    <property type="term" value="P:cell redox homeostasis"/>
    <property type="evidence" value="ECO:0007669"/>
    <property type="project" value="TreeGrafter"/>
</dbReference>
<evidence type="ECO:0000256" key="1">
    <source>
        <dbReference type="ARBA" id="ARBA00008987"/>
    </source>
</evidence>
<dbReference type="Proteomes" id="UP000287330">
    <property type="component" value="Unassembled WGS sequence"/>
</dbReference>
<feature type="domain" description="Thioredoxin" evidence="7">
    <location>
        <begin position="1"/>
        <end position="112"/>
    </location>
</feature>
<dbReference type="Gene3D" id="1.25.40.10">
    <property type="entry name" value="Tetratricopeptide repeat domain"/>
    <property type="match status" value="2"/>
</dbReference>
<dbReference type="PROSITE" id="PS51352">
    <property type="entry name" value="THIOREDOXIN_2"/>
    <property type="match status" value="1"/>
</dbReference>
<evidence type="ECO:0000256" key="5">
    <source>
        <dbReference type="ARBA" id="ARBA00023284"/>
    </source>
</evidence>
<dbReference type="OrthoDB" id="9790390at2"/>